<comment type="caution">
    <text evidence="7">The sequence shown here is derived from an EMBL/GenBank/DDBJ whole genome shotgun (WGS) entry which is preliminary data.</text>
</comment>
<dbReference type="Gene3D" id="1.10.540.10">
    <property type="entry name" value="Acyl-CoA dehydrogenase/oxidase, N-terminal domain"/>
    <property type="match status" value="1"/>
</dbReference>
<dbReference type="STRING" id="644548.SCNU_11750"/>
<dbReference type="Proteomes" id="UP000035065">
    <property type="component" value="Unassembled WGS sequence"/>
</dbReference>
<dbReference type="OrthoDB" id="8677713at2"/>
<evidence type="ECO:0000256" key="4">
    <source>
        <dbReference type="ARBA" id="ARBA00022827"/>
    </source>
</evidence>
<evidence type="ECO:0000313" key="8">
    <source>
        <dbReference type="Proteomes" id="UP000035065"/>
    </source>
</evidence>
<dbReference type="AlphaFoldDB" id="F1YK33"/>
<dbReference type="EMBL" id="AEUD01000009">
    <property type="protein sequence ID" value="EGD54879.1"/>
    <property type="molecule type" value="Genomic_DNA"/>
</dbReference>
<dbReference type="PANTHER" id="PTHR43884">
    <property type="entry name" value="ACYL-COA DEHYDROGENASE"/>
    <property type="match status" value="1"/>
</dbReference>
<protein>
    <submittedName>
        <fullName evidence="7">Acyl-CoA dehydrogenase</fullName>
    </submittedName>
</protein>
<keyword evidence="4" id="KW-0274">FAD</keyword>
<keyword evidence="3" id="KW-0285">Flavoprotein</keyword>
<name>F1YK33_9ACTN</name>
<evidence type="ECO:0000256" key="1">
    <source>
        <dbReference type="ARBA" id="ARBA00001974"/>
    </source>
</evidence>
<reference evidence="7 8" key="1">
    <citation type="journal article" date="2011" name="J. Bacteriol.">
        <title>Draft Genome Sequence of Gordonia neofelifaecis NRRL B-59395, a Cholesterol-Degrading Actinomycete.</title>
        <authorList>
            <person name="Ge F."/>
            <person name="Li W."/>
            <person name="Chen G."/>
            <person name="Liu Y."/>
            <person name="Zhang G."/>
            <person name="Yong B."/>
            <person name="Wang Q."/>
            <person name="Wang N."/>
            <person name="Huang Z."/>
            <person name="Li W."/>
            <person name="Wang J."/>
            <person name="Wu C."/>
            <person name="Xie Q."/>
            <person name="Liu G."/>
        </authorList>
    </citation>
    <scope>NUCLEOTIDE SEQUENCE [LARGE SCALE GENOMIC DNA]</scope>
    <source>
        <strain evidence="7 8">NRRL B-59395</strain>
    </source>
</reference>
<dbReference type="GO" id="GO:0003995">
    <property type="term" value="F:acyl-CoA dehydrogenase activity"/>
    <property type="evidence" value="ECO:0007669"/>
    <property type="project" value="TreeGrafter"/>
</dbReference>
<dbReference type="PANTHER" id="PTHR43884:SF20">
    <property type="entry name" value="ACYL-COA DEHYDROGENASE FADE28"/>
    <property type="match status" value="1"/>
</dbReference>
<dbReference type="Gene3D" id="1.20.140.10">
    <property type="entry name" value="Butyryl-CoA Dehydrogenase, subunit A, domain 3"/>
    <property type="match status" value="1"/>
</dbReference>
<dbReference type="InterPro" id="IPR009100">
    <property type="entry name" value="AcylCoA_DH/oxidase_NM_dom_sf"/>
</dbReference>
<comment type="similarity">
    <text evidence="2">Belongs to the acyl-CoA dehydrogenase family.</text>
</comment>
<evidence type="ECO:0000256" key="3">
    <source>
        <dbReference type="ARBA" id="ARBA00022630"/>
    </source>
</evidence>
<dbReference type="GO" id="GO:0050660">
    <property type="term" value="F:flavin adenine dinucleotide binding"/>
    <property type="evidence" value="ECO:0007669"/>
    <property type="project" value="InterPro"/>
</dbReference>
<comment type="cofactor">
    <cofactor evidence="1">
        <name>FAD</name>
        <dbReference type="ChEBI" id="CHEBI:57692"/>
    </cofactor>
</comment>
<feature type="domain" description="Acyl-CoA dehydrogenase/oxidase C-terminal" evidence="6">
    <location>
        <begin position="177"/>
        <end position="294"/>
    </location>
</feature>
<dbReference type="RefSeq" id="WP_009679568.1">
    <property type="nucleotide sequence ID" value="NZ_AEUD01000009.1"/>
</dbReference>
<dbReference type="eggNOG" id="COG1960">
    <property type="taxonomic scope" value="Bacteria"/>
</dbReference>
<proteinExistence type="inferred from homology"/>
<evidence type="ECO:0000313" key="7">
    <source>
        <dbReference type="EMBL" id="EGD54879.1"/>
    </source>
</evidence>
<gene>
    <name evidence="7" type="ORF">SCNU_11750</name>
</gene>
<keyword evidence="5" id="KW-0560">Oxidoreductase</keyword>
<evidence type="ECO:0000256" key="2">
    <source>
        <dbReference type="ARBA" id="ARBA00009347"/>
    </source>
</evidence>
<dbReference type="Pfam" id="PF00441">
    <property type="entry name" value="Acyl-CoA_dh_1"/>
    <property type="match status" value="1"/>
</dbReference>
<evidence type="ECO:0000259" key="6">
    <source>
        <dbReference type="Pfam" id="PF00441"/>
    </source>
</evidence>
<keyword evidence="8" id="KW-1185">Reference proteome</keyword>
<dbReference type="InterPro" id="IPR037069">
    <property type="entry name" value="AcylCoA_DH/ox_N_sf"/>
</dbReference>
<accession>F1YK33</accession>
<evidence type="ECO:0000256" key="5">
    <source>
        <dbReference type="ARBA" id="ARBA00023002"/>
    </source>
</evidence>
<dbReference type="SUPFAM" id="SSF56645">
    <property type="entry name" value="Acyl-CoA dehydrogenase NM domain-like"/>
    <property type="match status" value="1"/>
</dbReference>
<dbReference type="SUPFAM" id="SSF47203">
    <property type="entry name" value="Acyl-CoA dehydrogenase C-terminal domain-like"/>
    <property type="match status" value="1"/>
</dbReference>
<sequence>MNRPSVLHEDHRALAEAVRGYCRANCTEEIQRTPVTAFPNEFWIGLAGDLGVFAMAVPGEDPAAGGIVAACLELGAVAAPGPVAATFFAAHALPTAEAADVIDGRAIVAVGTPPLVPWAAVADVFIDRCGDDAWTARPAGAVEPVETLGGEPWARVRLARERPLARSAAAGRLADLATAGYLVGAGERMLDTAVEHARTREQFGRPIGSFQAVAHPLADASTGLESARRLTVVAANALDAKHPDGAGLAAGARLSASRAALSAAFTAHQAMGAIGYTIEGPLAHLTRRIRQLSLGAANSADLQHHVTTIFSREASTR</sequence>
<dbReference type="InterPro" id="IPR036250">
    <property type="entry name" value="AcylCo_DH-like_C"/>
</dbReference>
<dbReference type="InterPro" id="IPR009075">
    <property type="entry name" value="AcylCo_DH/oxidase_C"/>
</dbReference>
<organism evidence="7 8">
    <name type="scientific">Gordonia neofelifaecis NRRL B-59395</name>
    <dbReference type="NCBI Taxonomy" id="644548"/>
    <lineage>
        <taxon>Bacteria</taxon>
        <taxon>Bacillati</taxon>
        <taxon>Actinomycetota</taxon>
        <taxon>Actinomycetes</taxon>
        <taxon>Mycobacteriales</taxon>
        <taxon>Gordoniaceae</taxon>
        <taxon>Gordonia</taxon>
    </lineage>
</organism>